<dbReference type="Pfam" id="PF01121">
    <property type="entry name" value="CoaE"/>
    <property type="match status" value="1"/>
</dbReference>
<organism evidence="3">
    <name type="scientific">freshwater metagenome</name>
    <dbReference type="NCBI Taxonomy" id="449393"/>
    <lineage>
        <taxon>unclassified sequences</taxon>
        <taxon>metagenomes</taxon>
        <taxon>ecological metagenomes</taxon>
    </lineage>
</organism>
<evidence type="ECO:0000256" key="1">
    <source>
        <dbReference type="ARBA" id="ARBA00022741"/>
    </source>
</evidence>
<dbReference type="InterPro" id="IPR027417">
    <property type="entry name" value="P-loop_NTPase"/>
</dbReference>
<dbReference type="SUPFAM" id="SSF52540">
    <property type="entry name" value="P-loop containing nucleoside triphosphate hydrolases"/>
    <property type="match status" value="1"/>
</dbReference>
<dbReference type="HAMAP" id="MF_00376">
    <property type="entry name" value="Dephospho_CoA_kinase"/>
    <property type="match status" value="1"/>
</dbReference>
<name>A0A6J6B733_9ZZZZ</name>
<proteinExistence type="inferred from homology"/>
<keyword evidence="2" id="KW-0067">ATP-binding</keyword>
<protein>
    <submittedName>
        <fullName evidence="3">Unannotated protein</fullName>
    </submittedName>
</protein>
<dbReference type="CDD" id="cd02022">
    <property type="entry name" value="DPCK"/>
    <property type="match status" value="1"/>
</dbReference>
<dbReference type="GO" id="GO:0015937">
    <property type="term" value="P:coenzyme A biosynthetic process"/>
    <property type="evidence" value="ECO:0007669"/>
    <property type="project" value="InterPro"/>
</dbReference>
<gene>
    <name evidence="3" type="ORF">UFOPK1433_00153</name>
</gene>
<dbReference type="AlphaFoldDB" id="A0A6J6B733"/>
<evidence type="ECO:0000256" key="2">
    <source>
        <dbReference type="ARBA" id="ARBA00022840"/>
    </source>
</evidence>
<dbReference type="PANTHER" id="PTHR10695">
    <property type="entry name" value="DEPHOSPHO-COA KINASE-RELATED"/>
    <property type="match status" value="1"/>
</dbReference>
<evidence type="ECO:0000313" key="3">
    <source>
        <dbReference type="EMBL" id="CAB4534665.1"/>
    </source>
</evidence>
<dbReference type="PANTHER" id="PTHR10695:SF46">
    <property type="entry name" value="BIFUNCTIONAL COENZYME A SYNTHASE-RELATED"/>
    <property type="match status" value="1"/>
</dbReference>
<dbReference type="PROSITE" id="PS51219">
    <property type="entry name" value="DPCK"/>
    <property type="match status" value="1"/>
</dbReference>
<keyword evidence="1" id="KW-0547">Nucleotide-binding</keyword>
<dbReference type="GO" id="GO:0004140">
    <property type="term" value="F:dephospho-CoA kinase activity"/>
    <property type="evidence" value="ECO:0007669"/>
    <property type="project" value="InterPro"/>
</dbReference>
<dbReference type="EMBL" id="CAEZSN010000010">
    <property type="protein sequence ID" value="CAB4534665.1"/>
    <property type="molecule type" value="Genomic_DNA"/>
</dbReference>
<reference evidence="3" key="1">
    <citation type="submission" date="2020-05" db="EMBL/GenBank/DDBJ databases">
        <authorList>
            <person name="Chiriac C."/>
            <person name="Salcher M."/>
            <person name="Ghai R."/>
            <person name="Kavagutti S V."/>
        </authorList>
    </citation>
    <scope>NUCLEOTIDE SEQUENCE</scope>
</reference>
<sequence length="203" mass="21955">MFLVGLTGGIAAGKSSVAETWEQLGATVIDADDLAREVVEPGSTGLERVTEEFGSTVLAEDGTLNRKALAEVVFTDPPKRAALEALLHPLIRALALDKLEAAKTNIVVYVIPLLVETRSDLPFDYIVTVEAPEADQVMRMVESRSMSKEQALSRIQAQAKPAERAQIADRILSSNQSLKLLLKDATRLFAELEKLALAKSAKS</sequence>
<dbReference type="Gene3D" id="3.40.50.300">
    <property type="entry name" value="P-loop containing nucleotide triphosphate hydrolases"/>
    <property type="match status" value="1"/>
</dbReference>
<accession>A0A6J6B733</accession>
<dbReference type="GO" id="GO:0005524">
    <property type="term" value="F:ATP binding"/>
    <property type="evidence" value="ECO:0007669"/>
    <property type="project" value="UniProtKB-KW"/>
</dbReference>
<dbReference type="InterPro" id="IPR001977">
    <property type="entry name" value="Depp_CoAkinase"/>
</dbReference>
<dbReference type="NCBIfam" id="TIGR00152">
    <property type="entry name" value="dephospho-CoA kinase"/>
    <property type="match status" value="1"/>
</dbReference>